<proteinExistence type="predicted"/>
<protein>
    <submittedName>
        <fullName evidence="2">Uncharacterized protein</fullName>
    </submittedName>
</protein>
<dbReference type="EMBL" id="JAGGLT010000033">
    <property type="protein sequence ID" value="MBP2073050.1"/>
    <property type="molecule type" value="Genomic_DNA"/>
</dbReference>
<accession>A0ABS4NHA2</accession>
<feature type="coiled-coil region" evidence="1">
    <location>
        <begin position="1"/>
        <end position="28"/>
    </location>
</feature>
<gene>
    <name evidence="2" type="ORF">J2Z80_002602</name>
</gene>
<evidence type="ECO:0000313" key="2">
    <source>
        <dbReference type="EMBL" id="MBP2073050.1"/>
    </source>
</evidence>
<dbReference type="Proteomes" id="UP001166402">
    <property type="component" value="Unassembled WGS sequence"/>
</dbReference>
<name>A0ABS4NHA2_9THEO</name>
<evidence type="ECO:0000256" key="1">
    <source>
        <dbReference type="SAM" id="Coils"/>
    </source>
</evidence>
<organism evidence="2 3">
    <name type="scientific">Thermoanaerobacterium butyriciformans</name>
    <dbReference type="NCBI Taxonomy" id="1702242"/>
    <lineage>
        <taxon>Bacteria</taxon>
        <taxon>Bacillati</taxon>
        <taxon>Bacillota</taxon>
        <taxon>Clostridia</taxon>
        <taxon>Thermoanaerobacterales</taxon>
        <taxon>Thermoanaerobacteraceae</taxon>
        <taxon>Thermoanaerobacterium</taxon>
    </lineage>
</organism>
<reference evidence="2" key="1">
    <citation type="submission" date="2021-03" db="EMBL/GenBank/DDBJ databases">
        <title>Genomic Encyclopedia of Type Strains, Phase IV (KMG-IV): sequencing the most valuable type-strain genomes for metagenomic binning, comparative biology and taxonomic classification.</title>
        <authorList>
            <person name="Goeker M."/>
        </authorList>
    </citation>
    <scope>NUCLEOTIDE SEQUENCE</scope>
    <source>
        <strain evidence="2">DSM 101588</strain>
    </source>
</reference>
<keyword evidence="1" id="KW-0175">Coiled coil</keyword>
<keyword evidence="3" id="KW-1185">Reference proteome</keyword>
<sequence length="121" mass="14389">MDSLEQRVLELEQRVLELESQNRLLTDALLRVASEKGEPLAKNFSTYALLNKYTAYEIQELEGLLKWAFNKSIENNLSKKEFIEEFNRRLPKRKNELNFLFECYRRENILPYLCDLVLGDN</sequence>
<evidence type="ECO:0000313" key="3">
    <source>
        <dbReference type="Proteomes" id="UP001166402"/>
    </source>
</evidence>
<comment type="caution">
    <text evidence="2">The sequence shown here is derived from an EMBL/GenBank/DDBJ whole genome shotgun (WGS) entry which is preliminary data.</text>
</comment>
<dbReference type="RefSeq" id="WP_209454713.1">
    <property type="nucleotide sequence ID" value="NZ_JAGGLT010000033.1"/>
</dbReference>